<evidence type="ECO:0000256" key="1">
    <source>
        <dbReference type="SAM" id="SignalP"/>
    </source>
</evidence>
<comment type="caution">
    <text evidence="2">The sequence shown here is derived from an EMBL/GenBank/DDBJ whole genome shotgun (WGS) entry which is preliminary data.</text>
</comment>
<dbReference type="RefSeq" id="WP_264501514.1">
    <property type="nucleotide sequence ID" value="NZ_JAPDDS010000006.1"/>
</dbReference>
<evidence type="ECO:0000313" key="2">
    <source>
        <dbReference type="EMBL" id="MCW1885558.1"/>
    </source>
</evidence>
<dbReference type="NCBIfam" id="TIGR04393">
    <property type="entry name" value="rpt_T5SS_PEPC"/>
    <property type="match status" value="4"/>
</dbReference>
<protein>
    <recommendedName>
        <fullName evidence="4">PEP-CTERM sorting domain-containing protein</fullName>
    </recommendedName>
</protein>
<name>A0ABT3FPS2_9BACT</name>
<reference evidence="2 3" key="1">
    <citation type="submission" date="2022-10" db="EMBL/GenBank/DDBJ databases">
        <title>Luteolibacter flavescens strain MCCC 1K03193, whole genome shotgun sequencing project.</title>
        <authorList>
            <person name="Zhao G."/>
            <person name="Shen L."/>
        </authorList>
    </citation>
    <scope>NUCLEOTIDE SEQUENCE [LARGE SCALE GENOMIC DNA]</scope>
    <source>
        <strain evidence="2 3">MCCC 1K03193</strain>
    </source>
</reference>
<dbReference type="Proteomes" id="UP001207930">
    <property type="component" value="Unassembled WGS sequence"/>
</dbReference>
<proteinExistence type="predicted"/>
<evidence type="ECO:0008006" key="4">
    <source>
        <dbReference type="Google" id="ProtNLM"/>
    </source>
</evidence>
<keyword evidence="1" id="KW-0732">Signal</keyword>
<keyword evidence="3" id="KW-1185">Reference proteome</keyword>
<dbReference type="InterPro" id="IPR030895">
    <property type="entry name" value="T5SS_PEPC_rpt"/>
</dbReference>
<feature type="signal peptide" evidence="1">
    <location>
        <begin position="1"/>
        <end position="21"/>
    </location>
</feature>
<accession>A0ABT3FPS2</accession>
<feature type="chain" id="PRO_5046742523" description="PEP-CTERM sorting domain-containing protein" evidence="1">
    <location>
        <begin position="22"/>
        <end position="605"/>
    </location>
</feature>
<gene>
    <name evidence="2" type="ORF">OKA04_12535</name>
</gene>
<sequence length="605" mass="59230">MKHLLIVPPLAAAILSPAALRADEVIDGGEVITVPGSHATPWPVTGNLHVGSTGAGTLGIGAGGQVTSRNGFIGHSAGSVGNVGVSGTDALWRLTPPSGTIGTDGLYVGYSGQGTLAISGGGRVEILNSSAHIGYNVADDAAAKGEVTVTGAGSSFHAAALLTVGRIGNGSLTISNGGTVTSQTGIVGQQTSGTGSLLVTGAGSNWTTSTISVGTEGSSVRIADKGKIDLTGTYVQLAGSTVVTGEGSLLKANNLRVSTGFVLENGARIESQAASHVGYESGAAADLTITGAGSEWSSVSSITVSRTGAGADSSLTVTDGGAVTVDGGTGSIILSAGNNTTGTLNIGNGGAAGIVNAATISGATSSLRTGKVNFNHTGTTTLSASITGNNMSVTTSGPGTSILTGDSTYRGATTVGNGKLVNNGSLGNTTITVMDNAIYGGSGTHTGATVIESGGTFAPGASIGIMNTGSLHLIGGAIYEWELGDATGAAGTGWDTVEVTGAMSFASTEANPFTLTLEKAGALTNFDPLQSYQFVIANAVGGITGFNEEFVTIDASAIPESGTGAWALGQSGNSLILSYSAVPEPSAALLGALGLLAAVRRRRAC</sequence>
<dbReference type="EMBL" id="JAPDDS010000006">
    <property type="protein sequence ID" value="MCW1885558.1"/>
    <property type="molecule type" value="Genomic_DNA"/>
</dbReference>
<organism evidence="2 3">
    <name type="scientific">Luteolibacter flavescens</name>
    <dbReference type="NCBI Taxonomy" id="1859460"/>
    <lineage>
        <taxon>Bacteria</taxon>
        <taxon>Pseudomonadati</taxon>
        <taxon>Verrucomicrobiota</taxon>
        <taxon>Verrucomicrobiia</taxon>
        <taxon>Verrucomicrobiales</taxon>
        <taxon>Verrucomicrobiaceae</taxon>
        <taxon>Luteolibacter</taxon>
    </lineage>
</organism>
<evidence type="ECO:0000313" key="3">
    <source>
        <dbReference type="Proteomes" id="UP001207930"/>
    </source>
</evidence>